<dbReference type="GO" id="GO:0045332">
    <property type="term" value="P:phospholipid translocation"/>
    <property type="evidence" value="ECO:0007669"/>
    <property type="project" value="TreeGrafter"/>
</dbReference>
<evidence type="ECO:0000256" key="1">
    <source>
        <dbReference type="ARBA" id="ARBA00004141"/>
    </source>
</evidence>
<evidence type="ECO:0000256" key="5">
    <source>
        <dbReference type="SAM" id="Phobius"/>
    </source>
</evidence>
<dbReference type="PANTHER" id="PTHR14856">
    <property type="entry name" value="PQ-LOOP REPEAT-CONTAINING PROTEIN 1-LIKE PROTEIN"/>
    <property type="match status" value="1"/>
</dbReference>
<dbReference type="GO" id="GO:0005829">
    <property type="term" value="C:cytosol"/>
    <property type="evidence" value="ECO:0007669"/>
    <property type="project" value="GOC"/>
</dbReference>
<dbReference type="SMART" id="SM00679">
    <property type="entry name" value="CTNS"/>
    <property type="match status" value="1"/>
</dbReference>
<accession>I4Y5A1</accession>
<dbReference type="OMA" id="FKMWFFF"/>
<dbReference type="Pfam" id="PF04193">
    <property type="entry name" value="PQ-loop"/>
    <property type="match status" value="1"/>
</dbReference>
<reference evidence="6 7" key="1">
    <citation type="journal article" date="2012" name="Fungal Genet. Biol.">
        <title>The genome of the xerotolerant mold Wallemia sebi reveals adaptations to osmotic stress and suggests cryptic sexual reproduction.</title>
        <authorList>
            <person name="Padamsee M."/>
            <person name="Kumar T.K.A."/>
            <person name="Riley R."/>
            <person name="Binder M."/>
            <person name="Boyd A."/>
            <person name="Calvo A.M."/>
            <person name="Furukawa K."/>
            <person name="Hesse C."/>
            <person name="Hohmann S."/>
            <person name="James T.Y."/>
            <person name="LaButti K."/>
            <person name="Lapidus A."/>
            <person name="Lindquist E."/>
            <person name="Lucas S."/>
            <person name="Miller K."/>
            <person name="Shantappa S."/>
            <person name="Grigoriev I.V."/>
            <person name="Hibbett D.S."/>
            <person name="McLaughlin D.J."/>
            <person name="Spatafora J.W."/>
            <person name="Aime M.C."/>
        </authorList>
    </citation>
    <scope>NUCLEOTIDE SEQUENCE [LARGE SCALE GENOMIC DNA]</scope>
    <source>
        <strain evidence="7">ATCC MYA-4683 / CBS 633.66</strain>
    </source>
</reference>
<feature type="transmembrane region" description="Helical" evidence="5">
    <location>
        <begin position="58"/>
        <end position="79"/>
    </location>
</feature>
<organism evidence="6 7">
    <name type="scientific">Wallemia mellicola (strain ATCC MYA-4683 / CBS 633.66)</name>
    <name type="common">Wallemia sebi (CBS 633.66)</name>
    <dbReference type="NCBI Taxonomy" id="671144"/>
    <lineage>
        <taxon>Eukaryota</taxon>
        <taxon>Fungi</taxon>
        <taxon>Dikarya</taxon>
        <taxon>Basidiomycota</taxon>
        <taxon>Wallemiomycotina</taxon>
        <taxon>Wallemiomycetes</taxon>
        <taxon>Wallemiales</taxon>
        <taxon>Wallemiaceae</taxon>
        <taxon>Wallemia</taxon>
    </lineage>
</organism>
<feature type="transmembrane region" description="Helical" evidence="5">
    <location>
        <begin position="158"/>
        <end position="179"/>
    </location>
</feature>
<dbReference type="Gene3D" id="1.20.1280.290">
    <property type="match status" value="2"/>
</dbReference>
<keyword evidence="7" id="KW-1185">Reference proteome</keyword>
<dbReference type="GeneID" id="18472228"/>
<evidence type="ECO:0000313" key="6">
    <source>
        <dbReference type="EMBL" id="EIM19143.1"/>
    </source>
</evidence>
<keyword evidence="3 5" id="KW-1133">Transmembrane helix</keyword>
<feature type="transmembrane region" description="Helical" evidence="5">
    <location>
        <begin position="125"/>
        <end position="146"/>
    </location>
</feature>
<dbReference type="InterPro" id="IPR006603">
    <property type="entry name" value="PQ-loop_rpt"/>
</dbReference>
<keyword evidence="4 5" id="KW-0472">Membrane</keyword>
<evidence type="ECO:0000256" key="2">
    <source>
        <dbReference type="ARBA" id="ARBA00022692"/>
    </source>
</evidence>
<dbReference type="KEGG" id="wse:WALSEDRAFT_41735"/>
<gene>
    <name evidence="6" type="ORF">WALSEDRAFT_41735</name>
</gene>
<protein>
    <recommendedName>
        <fullName evidence="8">PQ-loop-domain-containing protein</fullName>
    </recommendedName>
</protein>
<dbReference type="HOGENOM" id="CLU_049047_3_0_1"/>
<feature type="transmembrane region" description="Helical" evidence="5">
    <location>
        <begin position="185"/>
        <end position="207"/>
    </location>
</feature>
<evidence type="ECO:0000313" key="7">
    <source>
        <dbReference type="Proteomes" id="UP000005242"/>
    </source>
</evidence>
<comment type="subcellular location">
    <subcellularLocation>
        <location evidence="1">Membrane</location>
        <topology evidence="1">Multi-pass membrane protein</topology>
    </subcellularLocation>
</comment>
<evidence type="ECO:0000256" key="4">
    <source>
        <dbReference type="ARBA" id="ARBA00023136"/>
    </source>
</evidence>
<dbReference type="eggNOG" id="KOG2913">
    <property type="taxonomic scope" value="Eukaryota"/>
</dbReference>
<dbReference type="EMBL" id="JH668257">
    <property type="protein sequence ID" value="EIM19143.1"/>
    <property type="molecule type" value="Genomic_DNA"/>
</dbReference>
<feature type="transmembrane region" description="Helical" evidence="5">
    <location>
        <begin position="99"/>
        <end position="119"/>
    </location>
</feature>
<dbReference type="GO" id="GO:0042147">
    <property type="term" value="P:retrograde transport, endosome to Golgi"/>
    <property type="evidence" value="ECO:0007669"/>
    <property type="project" value="TreeGrafter"/>
</dbReference>
<dbReference type="OrthoDB" id="292213at2759"/>
<dbReference type="GO" id="GO:0005802">
    <property type="term" value="C:trans-Golgi network"/>
    <property type="evidence" value="ECO:0007669"/>
    <property type="project" value="TreeGrafter"/>
</dbReference>
<name>I4Y5A1_WALMC</name>
<proteinExistence type="predicted"/>
<dbReference type="AlphaFoldDB" id="I4Y5A1"/>
<evidence type="ECO:0008006" key="8">
    <source>
        <dbReference type="Google" id="ProtNLM"/>
    </source>
</evidence>
<dbReference type="InParanoid" id="I4Y5A1"/>
<dbReference type="Proteomes" id="UP000005242">
    <property type="component" value="Unassembled WGS sequence"/>
</dbReference>
<dbReference type="GO" id="GO:0005768">
    <property type="term" value="C:endosome"/>
    <property type="evidence" value="ECO:0007669"/>
    <property type="project" value="TreeGrafter"/>
</dbReference>
<dbReference type="FunFam" id="1.20.1280.290:FF:000005">
    <property type="entry name" value="PQ-loop repeat-containing protein 1"/>
    <property type="match status" value="1"/>
</dbReference>
<sequence length="211" mass="24698">MIVVDVLVAILPSILYFEQIYYIIKSKENIGYSIDTSGILLFANSTRIIFWFGEHYQINLLIQSILLILTHLLLLYVCIRYSPPAYQSRYLDFWQWNKYYVYVLSLISYNCLLIGLYFILHRYHIFVNILGYLALGLEATLPIPQIIKNYQQKSLEGFKYTILLGWIAGDSFKVVYFILQSSPLPFALCSIIQVTFDIIIIIQAFLYKSKK</sequence>
<dbReference type="RefSeq" id="XP_006960805.1">
    <property type="nucleotide sequence ID" value="XM_006960743.1"/>
</dbReference>
<evidence type="ECO:0000256" key="3">
    <source>
        <dbReference type="ARBA" id="ARBA00022989"/>
    </source>
</evidence>
<feature type="transmembrane region" description="Helical" evidence="5">
    <location>
        <begin position="6"/>
        <end position="24"/>
    </location>
</feature>
<dbReference type="InterPro" id="IPR052241">
    <property type="entry name" value="SLC66/Scramblase_ANY1"/>
</dbReference>
<dbReference type="STRING" id="671144.I4Y5A1"/>
<dbReference type="GO" id="GO:0016020">
    <property type="term" value="C:membrane"/>
    <property type="evidence" value="ECO:0007669"/>
    <property type="project" value="UniProtKB-SubCell"/>
</dbReference>
<dbReference type="PANTHER" id="PTHR14856:SF9">
    <property type="entry name" value="PQ-LOOP REPEAT-CONTAINING PROTEIN 1"/>
    <property type="match status" value="1"/>
</dbReference>
<keyword evidence="2 5" id="KW-0812">Transmembrane</keyword>